<dbReference type="SUPFAM" id="SSF48371">
    <property type="entry name" value="ARM repeat"/>
    <property type="match status" value="1"/>
</dbReference>
<evidence type="ECO:0000259" key="2">
    <source>
        <dbReference type="Pfam" id="PF13360"/>
    </source>
</evidence>
<dbReference type="PROSITE" id="PS51257">
    <property type="entry name" value="PROKAR_LIPOPROTEIN"/>
    <property type="match status" value="1"/>
</dbReference>
<accession>A0A0B7GX25</accession>
<dbReference type="InterPro" id="IPR016024">
    <property type="entry name" value="ARM-type_fold"/>
</dbReference>
<evidence type="ECO:0000256" key="1">
    <source>
        <dbReference type="SAM" id="SignalP"/>
    </source>
</evidence>
<dbReference type="Proteomes" id="UP000042527">
    <property type="component" value="Unassembled WGS sequence"/>
</dbReference>
<gene>
    <name evidence="3" type="ORF">TPHV1_160007</name>
</gene>
<dbReference type="Gene3D" id="1.25.10.10">
    <property type="entry name" value="Leucine-rich Repeat Variant"/>
    <property type="match status" value="1"/>
</dbReference>
<dbReference type="SUPFAM" id="SSF50998">
    <property type="entry name" value="Quinoprotein alcohol dehydrogenase-like"/>
    <property type="match status" value="1"/>
</dbReference>
<keyword evidence="1" id="KW-0732">Signal</keyword>
<dbReference type="GeneID" id="57752610"/>
<name>A0A0B7GX25_TREPH</name>
<feature type="signal peptide" evidence="1">
    <location>
        <begin position="1"/>
        <end position="24"/>
    </location>
</feature>
<dbReference type="OrthoDB" id="355032at2"/>
<evidence type="ECO:0000313" key="4">
    <source>
        <dbReference type="Proteomes" id="UP000042527"/>
    </source>
</evidence>
<dbReference type="Pfam" id="PF13360">
    <property type="entry name" value="PQQ_2"/>
    <property type="match status" value="1"/>
</dbReference>
<protein>
    <recommendedName>
        <fullName evidence="2">Pyrrolo-quinoline quinone repeat domain-containing protein</fullName>
    </recommendedName>
</protein>
<dbReference type="InterPro" id="IPR011989">
    <property type="entry name" value="ARM-like"/>
</dbReference>
<evidence type="ECO:0000313" key="3">
    <source>
        <dbReference type="EMBL" id="CEM61206.1"/>
    </source>
</evidence>
<proteinExistence type="predicted"/>
<dbReference type="InterPro" id="IPR011047">
    <property type="entry name" value="Quinoprotein_ADH-like_sf"/>
</dbReference>
<dbReference type="Gene3D" id="2.130.10.10">
    <property type="entry name" value="YVTN repeat-like/Quinoprotein amine dehydrogenase"/>
    <property type="match status" value="1"/>
</dbReference>
<reference evidence="4" key="1">
    <citation type="submission" date="2015-01" db="EMBL/GenBank/DDBJ databases">
        <authorList>
            <person name="Manzoor Shahid"/>
            <person name="Zubair Saima"/>
        </authorList>
    </citation>
    <scope>NUCLEOTIDE SEQUENCE [LARGE SCALE GENOMIC DNA]</scope>
    <source>
        <strain evidence="4">V1</strain>
    </source>
</reference>
<sequence length="545" mass="60776">MKKKQGLKQIFFLIFFLFSCFSHAQENTAFWTLVLAGENLTNPVLHGQQIYTFSADKALNCFSTNGSFLWRRNVKISSKVFLHVSPAGIVYLIEKKGGTVHSFSAQGLPLHSYVLRSDIFFPPVCTKDGRVLFIAKNKLFCVTAQGNTLWTLSLSSPPIFVPAIMGGDDFLLITKNGYAYRISIFGEILHKQKIKGRVSALASIADGFIISTKDGVLARYKYNESAPVWKITETPCTAILAVGNFIYYLSKDGRITCRSAEGYKQIYSFVAATQFTQSVFCKVQGDELLVSDTGIAFTITKDGKIKWMQHMYDTAFTPVITENGLVVSAGGWIINAYRAEAKIISQKAQKFMPLGNFSILTKYNSLIPFSAQYFSTKEFFEEIEKALQSGTVGVKEAQYAKQLCTILKNASVAEYYPKTFTVDERAQAALLLGKLGSYEYRDILIFELQKTSDSRLAEGILRALATIEYDFDGKTFETIQMIINRFKGSNTAVMAAACQALFSIIKTAPKDIVQKAGGELFRIAEETPNSDVRKQARMLIDTLME</sequence>
<dbReference type="InterPro" id="IPR002372">
    <property type="entry name" value="PQQ_rpt_dom"/>
</dbReference>
<dbReference type="RefSeq" id="WP_148879849.1">
    <property type="nucleotide sequence ID" value="NZ_CP027018.1"/>
</dbReference>
<dbReference type="AlphaFoldDB" id="A0A0B7GX25"/>
<feature type="chain" id="PRO_5030004830" description="Pyrrolo-quinoline quinone repeat domain-containing protein" evidence="1">
    <location>
        <begin position="25"/>
        <end position="545"/>
    </location>
</feature>
<keyword evidence="4" id="KW-1185">Reference proteome</keyword>
<dbReference type="EMBL" id="CDNC01000008">
    <property type="protein sequence ID" value="CEM61206.1"/>
    <property type="molecule type" value="Genomic_DNA"/>
</dbReference>
<feature type="domain" description="Pyrrolo-quinoline quinone repeat" evidence="2">
    <location>
        <begin position="27"/>
        <end position="160"/>
    </location>
</feature>
<dbReference type="InterPro" id="IPR015943">
    <property type="entry name" value="WD40/YVTN_repeat-like_dom_sf"/>
</dbReference>
<organism evidence="3 4">
    <name type="scientific">Treponema phagedenis</name>
    <dbReference type="NCBI Taxonomy" id="162"/>
    <lineage>
        <taxon>Bacteria</taxon>
        <taxon>Pseudomonadati</taxon>
        <taxon>Spirochaetota</taxon>
        <taxon>Spirochaetia</taxon>
        <taxon>Spirochaetales</taxon>
        <taxon>Treponemataceae</taxon>
        <taxon>Treponema</taxon>
    </lineage>
</organism>